<evidence type="ECO:0000313" key="3">
    <source>
        <dbReference type="EMBL" id="RYO93292.1"/>
    </source>
</evidence>
<reference evidence="3 4" key="1">
    <citation type="submission" date="2018-06" db="EMBL/GenBank/DDBJ databases">
        <title>Complete Genomes of Monosporascus.</title>
        <authorList>
            <person name="Robinson A.J."/>
            <person name="Natvig D.O."/>
        </authorList>
    </citation>
    <scope>NUCLEOTIDE SEQUENCE [LARGE SCALE GENOMIC DNA]</scope>
    <source>
        <strain evidence="3 4">CBS 110550</strain>
    </source>
</reference>
<dbReference type="Pfam" id="PF14479">
    <property type="entry name" value="HeLo"/>
    <property type="match status" value="1"/>
</dbReference>
<dbReference type="AlphaFoldDB" id="A0A4Q4T0T9"/>
<keyword evidence="4" id="KW-1185">Reference proteome</keyword>
<dbReference type="EMBL" id="QJNU01000590">
    <property type="protein sequence ID" value="RYO93292.1"/>
    <property type="molecule type" value="Genomic_DNA"/>
</dbReference>
<dbReference type="Proteomes" id="UP000293360">
    <property type="component" value="Unassembled WGS sequence"/>
</dbReference>
<dbReference type="PANTHER" id="PTHR37542">
    <property type="entry name" value="HELO DOMAIN-CONTAINING PROTEIN-RELATED"/>
    <property type="match status" value="1"/>
</dbReference>
<dbReference type="Gene3D" id="1.20.120.1020">
    <property type="entry name" value="Prion-inhibition and propagation, HeLo domain"/>
    <property type="match status" value="1"/>
</dbReference>
<feature type="domain" description="Prion-inhibition and propagation HeLo" evidence="2">
    <location>
        <begin position="140"/>
        <end position="196"/>
    </location>
</feature>
<gene>
    <name evidence="3" type="ORF">DL764_008011</name>
</gene>
<dbReference type="InterPro" id="IPR038305">
    <property type="entry name" value="HeLo_sf"/>
</dbReference>
<dbReference type="InterPro" id="IPR011009">
    <property type="entry name" value="Kinase-like_dom_sf"/>
</dbReference>
<dbReference type="SUPFAM" id="SSF56112">
    <property type="entry name" value="Protein kinase-like (PK-like)"/>
    <property type="match status" value="1"/>
</dbReference>
<organism evidence="3 4">
    <name type="scientific">Monosporascus ibericus</name>
    <dbReference type="NCBI Taxonomy" id="155417"/>
    <lineage>
        <taxon>Eukaryota</taxon>
        <taxon>Fungi</taxon>
        <taxon>Dikarya</taxon>
        <taxon>Ascomycota</taxon>
        <taxon>Pezizomycotina</taxon>
        <taxon>Sordariomycetes</taxon>
        <taxon>Xylariomycetidae</taxon>
        <taxon>Xylariales</taxon>
        <taxon>Xylariales incertae sedis</taxon>
        <taxon>Monosporascus</taxon>
    </lineage>
</organism>
<protein>
    <recommendedName>
        <fullName evidence="2">Prion-inhibition and propagation HeLo domain-containing protein</fullName>
    </recommendedName>
</protein>
<dbReference type="PANTHER" id="PTHR37542:SF3">
    <property type="entry name" value="PRION-INHIBITION AND PROPAGATION HELO DOMAIN-CONTAINING PROTEIN"/>
    <property type="match status" value="1"/>
</dbReference>
<accession>A0A4Q4T0T9</accession>
<feature type="region of interest" description="Disordered" evidence="1">
    <location>
        <begin position="112"/>
        <end position="131"/>
    </location>
</feature>
<evidence type="ECO:0000259" key="2">
    <source>
        <dbReference type="Pfam" id="PF14479"/>
    </source>
</evidence>
<sequence>MSGLEGLGAAAGTIGVLETGFASIIVAGAQNDMNGARHPQTISDHHMLAMLPWEFRLPFFLAHIEHTITNMNNRLQATVQIVQRYCGKHRRSSSPVIRSRTEDVALARPWLGRGTGALSHPPPGVPSPRSPLPTGVIEARKLGVWDKVRWVAGDVKELKYLVKTLREYNAELADLLPPSRPRSLDRRVERELMTSPDMARWLVSPDTGDSEQAEDRTELRQVTGVIRGGRECGTSVNGINVPRELSPAPLRLRLADMTFADLASGRTDREFAYYQQAPTIVEWRYYPTKASKQERPYIDAKVYSLSMQLCQLSTVGEVCVLPSLGYVHDERNSRYGHLFGYPRGYDGLTRPMSLQERLRRDHEKHLRCELKERFELARSLALAVYRLLSVNWLHKNLTSENVLLFNECSGGEDDGSSEHGVCRPFVCGFSRSRRDAQLELSEKPATGYGDDRHSEDERLYWDPSRLALFEAANGHGNSATSGNLLAASYQREFDVYSLGILFLEIGFWCLIKRIFRDCRSRSAVDFATELRARYVPELNGRMGKTYTDIVAYCLGSTPGEDAHLTVSENTEDEYMLRTKHFLEIFEMKVVARIEGLYVS</sequence>
<evidence type="ECO:0000313" key="4">
    <source>
        <dbReference type="Proteomes" id="UP000293360"/>
    </source>
</evidence>
<feature type="compositionally biased region" description="Pro residues" evidence="1">
    <location>
        <begin position="120"/>
        <end position="131"/>
    </location>
</feature>
<comment type="caution">
    <text evidence="3">The sequence shown here is derived from an EMBL/GenBank/DDBJ whole genome shotgun (WGS) entry which is preliminary data.</text>
</comment>
<dbReference type="OrthoDB" id="1911848at2759"/>
<name>A0A4Q4T0T9_9PEZI</name>
<proteinExistence type="predicted"/>
<dbReference type="Gene3D" id="1.10.510.10">
    <property type="entry name" value="Transferase(Phosphotransferase) domain 1"/>
    <property type="match status" value="1"/>
</dbReference>
<dbReference type="InterPro" id="IPR029498">
    <property type="entry name" value="HeLo_dom"/>
</dbReference>
<evidence type="ECO:0000256" key="1">
    <source>
        <dbReference type="SAM" id="MobiDB-lite"/>
    </source>
</evidence>